<keyword evidence="9" id="KW-1185">Reference proteome</keyword>
<dbReference type="InterPro" id="IPR049326">
    <property type="entry name" value="Rhodopsin_dom_fungi"/>
</dbReference>
<accession>A0A559LYZ7</accession>
<evidence type="ECO:0000256" key="2">
    <source>
        <dbReference type="ARBA" id="ARBA00022692"/>
    </source>
</evidence>
<comment type="caution">
    <text evidence="8">The sequence shown here is derived from an EMBL/GenBank/DDBJ whole genome shotgun (WGS) entry which is preliminary data.</text>
</comment>
<feature type="transmembrane region" description="Helical" evidence="6">
    <location>
        <begin position="143"/>
        <end position="164"/>
    </location>
</feature>
<evidence type="ECO:0000256" key="4">
    <source>
        <dbReference type="ARBA" id="ARBA00023136"/>
    </source>
</evidence>
<name>A0A559LYZ7_9HELO</name>
<keyword evidence="3 6" id="KW-1133">Transmembrane helix</keyword>
<dbReference type="PANTHER" id="PTHR33048:SF2">
    <property type="entry name" value="SRPK"/>
    <property type="match status" value="1"/>
</dbReference>
<dbReference type="Pfam" id="PF20684">
    <property type="entry name" value="Fung_rhodopsin"/>
    <property type="match status" value="1"/>
</dbReference>
<reference evidence="8 9" key="1">
    <citation type="submission" date="2018-05" db="EMBL/GenBank/DDBJ databases">
        <title>Genome sequencing and assembly of the regulated plant pathogen Lachnellula willkommii and related sister species for the development of diagnostic species identification markers.</title>
        <authorList>
            <person name="Giroux E."/>
            <person name="Bilodeau G."/>
        </authorList>
    </citation>
    <scope>NUCLEOTIDE SEQUENCE [LARGE SCALE GENOMIC DNA]</scope>
    <source>
        <strain evidence="8 9">CBS 172.35</strain>
    </source>
</reference>
<feature type="transmembrane region" description="Helical" evidence="6">
    <location>
        <begin position="57"/>
        <end position="76"/>
    </location>
</feature>
<dbReference type="EMBL" id="QGML01004875">
    <property type="protein sequence ID" value="TVY85929.1"/>
    <property type="molecule type" value="Genomic_DNA"/>
</dbReference>
<dbReference type="PANTHER" id="PTHR33048">
    <property type="entry name" value="PTH11-LIKE INTEGRAL MEMBRANE PROTEIN (AFU_ORTHOLOGUE AFUA_5G11245)"/>
    <property type="match status" value="1"/>
</dbReference>
<sequence>MVSLEVERVEFERRLIRTAKFLREQWALYGVGAVILLMRFAVRIRMVGFKGFQGDDYMSILVLALFTMDASTVQIISYGGTNVEASVVQKTRPLTATEIDLFTRGSKEQLAGEYSYTTLIWAMKGTMLFFFDRLTLGLGSHRYVKWLGIACGVSYVAVILTVTFGCFPLEKNWQVIPDPGKVCTLKLQNFYMTVVFNVLKLVVAILLCSGLFVICAALVRVVLILEGKLSSENMNRWGIRETIVGIITINLPILKPLFNKSFWSSGTSSLSHGTSRNPDTGTYELSTTLTSKARGDHAINWNEGARSAQGKNRNHSKESLGSLAGSQEYIIEPKNGVMVETTYQVTSEDLEKADTELD</sequence>
<protein>
    <recommendedName>
        <fullName evidence="7">Rhodopsin domain-containing protein</fullName>
    </recommendedName>
</protein>
<comment type="similarity">
    <text evidence="5">Belongs to the SAT4 family.</text>
</comment>
<evidence type="ECO:0000256" key="5">
    <source>
        <dbReference type="ARBA" id="ARBA00038359"/>
    </source>
</evidence>
<gene>
    <name evidence="8" type="ORF">LAWI1_G006651</name>
</gene>
<keyword evidence="2 6" id="KW-0812">Transmembrane</keyword>
<dbReference type="AlphaFoldDB" id="A0A559LYZ7"/>
<evidence type="ECO:0000256" key="1">
    <source>
        <dbReference type="ARBA" id="ARBA00004141"/>
    </source>
</evidence>
<evidence type="ECO:0000256" key="3">
    <source>
        <dbReference type="ARBA" id="ARBA00022989"/>
    </source>
</evidence>
<evidence type="ECO:0000259" key="7">
    <source>
        <dbReference type="Pfam" id="PF20684"/>
    </source>
</evidence>
<feature type="transmembrane region" description="Helical" evidence="6">
    <location>
        <begin position="26"/>
        <end position="45"/>
    </location>
</feature>
<keyword evidence="4 6" id="KW-0472">Membrane</keyword>
<feature type="transmembrane region" description="Helical" evidence="6">
    <location>
        <begin position="201"/>
        <end position="225"/>
    </location>
</feature>
<dbReference type="InterPro" id="IPR052337">
    <property type="entry name" value="SAT4-like"/>
</dbReference>
<proteinExistence type="inferred from homology"/>
<evidence type="ECO:0000256" key="6">
    <source>
        <dbReference type="SAM" id="Phobius"/>
    </source>
</evidence>
<dbReference type="Proteomes" id="UP000315522">
    <property type="component" value="Unassembled WGS sequence"/>
</dbReference>
<feature type="domain" description="Rhodopsin" evidence="7">
    <location>
        <begin position="39"/>
        <end position="199"/>
    </location>
</feature>
<feature type="non-terminal residue" evidence="8">
    <location>
        <position position="358"/>
    </location>
</feature>
<evidence type="ECO:0000313" key="9">
    <source>
        <dbReference type="Proteomes" id="UP000315522"/>
    </source>
</evidence>
<comment type="subcellular location">
    <subcellularLocation>
        <location evidence="1">Membrane</location>
        <topology evidence="1">Multi-pass membrane protein</topology>
    </subcellularLocation>
</comment>
<dbReference type="GO" id="GO:0016020">
    <property type="term" value="C:membrane"/>
    <property type="evidence" value="ECO:0007669"/>
    <property type="project" value="UniProtKB-SubCell"/>
</dbReference>
<evidence type="ECO:0000313" key="8">
    <source>
        <dbReference type="EMBL" id="TVY85929.1"/>
    </source>
</evidence>
<organism evidence="8 9">
    <name type="scientific">Lachnellula willkommii</name>
    <dbReference type="NCBI Taxonomy" id="215461"/>
    <lineage>
        <taxon>Eukaryota</taxon>
        <taxon>Fungi</taxon>
        <taxon>Dikarya</taxon>
        <taxon>Ascomycota</taxon>
        <taxon>Pezizomycotina</taxon>
        <taxon>Leotiomycetes</taxon>
        <taxon>Helotiales</taxon>
        <taxon>Lachnaceae</taxon>
        <taxon>Lachnellula</taxon>
    </lineage>
</organism>